<comment type="caution">
    <text evidence="1">The sequence shown here is derived from an EMBL/GenBank/DDBJ whole genome shotgun (WGS) entry which is preliminary data.</text>
</comment>
<sequence>MTARPYDVHTAGNAVPPVDGTDLGDILDDLEGFHPGIDLIRDGIRLIATDRLTLAQTQTLCAVLAGANGVDVLTLIAHTVARLTDADTNPSLRTLPLEQQKTAALHGERLVFDLADDDLHQHASEAAASITGT</sequence>
<dbReference type="Proteomes" id="UP001282474">
    <property type="component" value="Unassembled WGS sequence"/>
</dbReference>
<gene>
    <name evidence="1" type="ORF">PV383_36010</name>
</gene>
<evidence type="ECO:0000313" key="1">
    <source>
        <dbReference type="EMBL" id="MDX3042549.1"/>
    </source>
</evidence>
<evidence type="ECO:0000313" key="2">
    <source>
        <dbReference type="Proteomes" id="UP001282474"/>
    </source>
</evidence>
<organism evidence="1 2">
    <name type="scientific">Streptomyces caniscabiei</name>
    <dbReference type="NCBI Taxonomy" id="2746961"/>
    <lineage>
        <taxon>Bacteria</taxon>
        <taxon>Bacillati</taxon>
        <taxon>Actinomycetota</taxon>
        <taxon>Actinomycetes</taxon>
        <taxon>Kitasatosporales</taxon>
        <taxon>Streptomycetaceae</taxon>
        <taxon>Streptomyces</taxon>
    </lineage>
</organism>
<protein>
    <submittedName>
        <fullName evidence="1">Uncharacterized protein</fullName>
    </submittedName>
</protein>
<proteinExistence type="predicted"/>
<dbReference type="EMBL" id="JARAWJ010000039">
    <property type="protein sequence ID" value="MDX3042549.1"/>
    <property type="molecule type" value="Genomic_DNA"/>
</dbReference>
<dbReference type="RefSeq" id="WP_193382857.1">
    <property type="nucleotide sequence ID" value="NZ_JABXWI010000031.1"/>
</dbReference>
<keyword evidence="2" id="KW-1185">Reference proteome</keyword>
<accession>A0ABU4MYR9</accession>
<reference evidence="1 2" key="1">
    <citation type="journal article" date="2023" name="Microb. Genom.">
        <title>Mesoterricola silvestris gen. nov., sp. nov., Mesoterricola sediminis sp. nov., Geothrix oryzae sp. nov., Geothrix edaphica sp. nov., Geothrix rubra sp. nov., and Geothrix limicola sp. nov., six novel members of Acidobacteriota isolated from soils.</title>
        <authorList>
            <person name="Weisberg A.J."/>
            <person name="Pearce E."/>
            <person name="Kramer C.G."/>
            <person name="Chang J.H."/>
            <person name="Clarke C.R."/>
        </authorList>
    </citation>
    <scope>NUCLEOTIDE SEQUENCE [LARGE SCALE GENOMIC DNA]</scope>
    <source>
        <strain evidence="1 2">NE20-4-1</strain>
    </source>
</reference>
<name>A0ABU4MYR9_9ACTN</name>